<proteinExistence type="predicted"/>
<evidence type="ECO:0000313" key="1">
    <source>
        <dbReference type="EMBL" id="GAJ27799.1"/>
    </source>
</evidence>
<protein>
    <submittedName>
        <fullName evidence="1">Chaperone CsaA export-related</fullName>
    </submittedName>
</protein>
<evidence type="ECO:0000313" key="2">
    <source>
        <dbReference type="Proteomes" id="UP000019760"/>
    </source>
</evidence>
<name>A0A023D163_ACIMT</name>
<dbReference type="OrthoDB" id="9794564at2"/>
<keyword evidence="2" id="KW-1185">Reference proteome</keyword>
<dbReference type="InterPro" id="IPR012340">
    <property type="entry name" value="NA-bd_OB-fold"/>
</dbReference>
<sequence length="111" mass="11679">MNRPDSLSSTTWRAAGPDIRVGSVARVEAGSAFWQLWITFGAGFGLRRAVVRPAARYRPDALPGSRVCAVVNPPLPPSSPTDVIVLGMTEPGGGMILICPDQCVADGGKLF</sequence>
<gene>
    <name evidence="1" type="ORF">Amme_006_030</name>
</gene>
<dbReference type="Proteomes" id="UP000019760">
    <property type="component" value="Unassembled WGS sequence"/>
</dbReference>
<dbReference type="SUPFAM" id="SSF50249">
    <property type="entry name" value="Nucleic acid-binding proteins"/>
    <property type="match status" value="1"/>
</dbReference>
<dbReference type="Gene3D" id="2.40.50.140">
    <property type="entry name" value="Nucleic acid-binding proteins"/>
    <property type="match status" value="1"/>
</dbReference>
<organism evidence="1 2">
    <name type="scientific">Acidomonas methanolica NBRC 104435</name>
    <dbReference type="NCBI Taxonomy" id="1231351"/>
    <lineage>
        <taxon>Bacteria</taxon>
        <taxon>Pseudomonadati</taxon>
        <taxon>Pseudomonadota</taxon>
        <taxon>Alphaproteobacteria</taxon>
        <taxon>Acetobacterales</taxon>
        <taxon>Acetobacteraceae</taxon>
        <taxon>Acidomonas</taxon>
    </lineage>
</organism>
<dbReference type="AlphaFoldDB" id="A0A023D163"/>
<accession>A0A023D163</accession>
<dbReference type="RefSeq" id="WP_042055691.1">
    <property type="nucleotide sequence ID" value="NZ_BAND01000006.1"/>
</dbReference>
<dbReference type="EMBL" id="BAND01000006">
    <property type="protein sequence ID" value="GAJ27799.1"/>
    <property type="molecule type" value="Genomic_DNA"/>
</dbReference>
<reference evidence="2" key="1">
    <citation type="journal article" date="2014" name="FEMS Microbiol. Lett.">
        <title>Draft Genomic DNA Sequence of the Facultatively Methylotrophic Bacterium Acidomonas methanolica type strain MB58.</title>
        <authorList>
            <person name="Higashiura N."/>
            <person name="Hadano H."/>
            <person name="Hirakawa H."/>
            <person name="Matsutani M."/>
            <person name="Takabe S."/>
            <person name="Matsushita K."/>
            <person name="Azuma Y."/>
        </authorList>
    </citation>
    <scope>NUCLEOTIDE SEQUENCE [LARGE SCALE GENOMIC DNA]</scope>
    <source>
        <strain evidence="2">MB58</strain>
    </source>
</reference>
<reference evidence="1 2" key="2">
    <citation type="journal article" date="2014" name="FEMS Microbiol. Lett.">
        <title>Draft genomic DNA sequence of the facultatively methylotrophic bacterium Acidomonas methanolica type strain MB58.</title>
        <authorList>
            <person name="Higashiura N."/>
            <person name="Hadano H."/>
            <person name="Hirakawa H."/>
            <person name="Matsutani M."/>
            <person name="Takabe S."/>
            <person name="Matsushita K."/>
            <person name="Azuma Y."/>
        </authorList>
    </citation>
    <scope>NUCLEOTIDE SEQUENCE [LARGE SCALE GENOMIC DNA]</scope>
    <source>
        <strain evidence="1 2">MB58</strain>
    </source>
</reference>
<comment type="caution">
    <text evidence="1">The sequence shown here is derived from an EMBL/GenBank/DDBJ whole genome shotgun (WGS) entry which is preliminary data.</text>
</comment>